<dbReference type="EMBL" id="KE504176">
    <property type="protein sequence ID" value="EPS97455.1"/>
    <property type="molecule type" value="Genomic_DNA"/>
</dbReference>
<dbReference type="GO" id="GO:0042995">
    <property type="term" value="C:cell projection"/>
    <property type="evidence" value="ECO:0007669"/>
    <property type="project" value="TreeGrafter"/>
</dbReference>
<dbReference type="Pfam" id="PF22784">
    <property type="entry name" value="PTP-SAK"/>
    <property type="match status" value="1"/>
</dbReference>
<dbReference type="PROSITE" id="PS00383">
    <property type="entry name" value="TYR_PHOSPHATASE_1"/>
    <property type="match status" value="1"/>
</dbReference>
<dbReference type="GO" id="GO:0048870">
    <property type="term" value="P:cell motility"/>
    <property type="evidence" value="ECO:0007669"/>
    <property type="project" value="TreeGrafter"/>
</dbReference>
<protein>
    <recommendedName>
        <fullName evidence="1">phosphatidylinositol-3,4,5-trisphosphate 3-phosphatase</fullName>
        <ecNumber evidence="1">3.1.3.67</ecNumber>
    </recommendedName>
</protein>
<dbReference type="InParanoid" id="S8F724"/>
<evidence type="ECO:0000259" key="5">
    <source>
        <dbReference type="PROSITE" id="PS51181"/>
    </source>
</evidence>
<dbReference type="GO" id="GO:0016314">
    <property type="term" value="F:phosphatidylinositol-3,4,5-trisphosphate 3-phosphatase activity"/>
    <property type="evidence" value="ECO:0007669"/>
    <property type="project" value="UniProtKB-EC"/>
</dbReference>
<reference evidence="6 7" key="1">
    <citation type="journal article" date="2012" name="Science">
        <title>The Paleozoic origin of enzymatic lignin decomposition reconstructed from 31 fungal genomes.</title>
        <authorList>
            <person name="Floudas D."/>
            <person name="Binder M."/>
            <person name="Riley R."/>
            <person name="Barry K."/>
            <person name="Blanchette R.A."/>
            <person name="Henrissat B."/>
            <person name="Martinez A.T."/>
            <person name="Otillar R."/>
            <person name="Spatafora J.W."/>
            <person name="Yadav J.S."/>
            <person name="Aerts A."/>
            <person name="Benoit I."/>
            <person name="Boyd A."/>
            <person name="Carlson A."/>
            <person name="Copeland A."/>
            <person name="Coutinho P.M."/>
            <person name="de Vries R.P."/>
            <person name="Ferreira P."/>
            <person name="Findley K."/>
            <person name="Foster B."/>
            <person name="Gaskell J."/>
            <person name="Glotzer D."/>
            <person name="Gorecki P."/>
            <person name="Heitman J."/>
            <person name="Hesse C."/>
            <person name="Hori C."/>
            <person name="Igarashi K."/>
            <person name="Jurgens J.A."/>
            <person name="Kallen N."/>
            <person name="Kersten P."/>
            <person name="Kohler A."/>
            <person name="Kuees U."/>
            <person name="Kumar T.K.A."/>
            <person name="Kuo A."/>
            <person name="LaButti K."/>
            <person name="Larrondo L.F."/>
            <person name="Lindquist E."/>
            <person name="Ling A."/>
            <person name="Lombard V."/>
            <person name="Lucas S."/>
            <person name="Lundell T."/>
            <person name="Martin R."/>
            <person name="McLaughlin D.J."/>
            <person name="Morgenstern I."/>
            <person name="Morin E."/>
            <person name="Murat C."/>
            <person name="Nagy L.G."/>
            <person name="Nolan M."/>
            <person name="Ohm R.A."/>
            <person name="Patyshakuliyeva A."/>
            <person name="Rokas A."/>
            <person name="Ruiz-Duenas F.J."/>
            <person name="Sabat G."/>
            <person name="Salamov A."/>
            <person name="Samejima M."/>
            <person name="Schmutz J."/>
            <person name="Slot J.C."/>
            <person name="St John F."/>
            <person name="Stenlid J."/>
            <person name="Sun H."/>
            <person name="Sun S."/>
            <person name="Syed K."/>
            <person name="Tsang A."/>
            <person name="Wiebenga A."/>
            <person name="Young D."/>
            <person name="Pisabarro A."/>
            <person name="Eastwood D.C."/>
            <person name="Martin F."/>
            <person name="Cullen D."/>
            <person name="Grigoriev I.V."/>
            <person name="Hibbett D.S."/>
        </authorList>
    </citation>
    <scope>NUCLEOTIDE SEQUENCE</scope>
    <source>
        <strain evidence="7">FP-58527</strain>
    </source>
</reference>
<dbReference type="GO" id="GO:0005886">
    <property type="term" value="C:plasma membrane"/>
    <property type="evidence" value="ECO:0007669"/>
    <property type="project" value="TreeGrafter"/>
</dbReference>
<feature type="region of interest" description="Disordered" evidence="3">
    <location>
        <begin position="148"/>
        <end position="221"/>
    </location>
</feature>
<dbReference type="PANTHER" id="PTHR12305:SF81">
    <property type="entry name" value="PHOSPHATIDYLINOSITOL 3,4,5-TRISPHOSPHATE 3-PHOSPHATASE AND DUAL-SPECIFICITY PROTEIN PHOSPHATASE PTEN"/>
    <property type="match status" value="1"/>
</dbReference>
<dbReference type="InterPro" id="IPR057023">
    <property type="entry name" value="PTP-SAK"/>
</dbReference>
<dbReference type="STRING" id="743788.S8F724"/>
<dbReference type="Gene3D" id="3.90.190.10">
    <property type="entry name" value="Protein tyrosine phosphatase superfamily"/>
    <property type="match status" value="1"/>
</dbReference>
<dbReference type="InterPro" id="IPR029023">
    <property type="entry name" value="Tensin_phosphatase"/>
</dbReference>
<organism evidence="6 7">
    <name type="scientific">Fomitopsis schrenkii</name>
    <name type="common">Brown rot fungus</name>
    <dbReference type="NCBI Taxonomy" id="2126942"/>
    <lineage>
        <taxon>Eukaryota</taxon>
        <taxon>Fungi</taxon>
        <taxon>Dikarya</taxon>
        <taxon>Basidiomycota</taxon>
        <taxon>Agaricomycotina</taxon>
        <taxon>Agaricomycetes</taxon>
        <taxon>Polyporales</taxon>
        <taxon>Fomitopsis</taxon>
    </lineage>
</organism>
<dbReference type="PROSITE" id="PS50056">
    <property type="entry name" value="TYR_PHOSPHATASE_2"/>
    <property type="match status" value="1"/>
</dbReference>
<name>S8F724_FOMSC</name>
<dbReference type="InterPro" id="IPR016130">
    <property type="entry name" value="Tyr_Pase_AS"/>
</dbReference>
<dbReference type="EC" id="3.1.3.67" evidence="1"/>
<evidence type="ECO:0000256" key="2">
    <source>
        <dbReference type="ARBA" id="ARBA00022801"/>
    </source>
</evidence>
<evidence type="ECO:0000313" key="7">
    <source>
        <dbReference type="Proteomes" id="UP000015241"/>
    </source>
</evidence>
<dbReference type="Proteomes" id="UP000015241">
    <property type="component" value="Unassembled WGS sequence"/>
</dbReference>
<feature type="compositionally biased region" description="Basic and acidic residues" evidence="3">
    <location>
        <begin position="159"/>
        <end position="171"/>
    </location>
</feature>
<accession>S8F724</accession>
<feature type="region of interest" description="Disordered" evidence="3">
    <location>
        <begin position="231"/>
        <end position="250"/>
    </location>
</feature>
<sequence>MTDFIRRLVSLDKARYKDDELDIDLDLVYITDRIIVMGYPASGLEALYRNRREDAKRFLEHRHGKNFWVFNFCPVAENSYPDSAFDGRVSRYPFPDHHAPPLAILALVAREIRAWLEPSKERVAVLHCKAGKGRSGTMACAYLLTSDEAPSPSTMRRSQTAEDEAKSRAQEIMDAMPSDDTSQEEPPPTEPGTPMPLYIPGTSADAAGSEPQEHTAAPDHAEHLSRVLDLHTSKRMKRPTSPSHKSKQGVSIPSQRRWLYYWSLVLAHQAPPGLWPAQQQEVPAPKVRLAAVTLRMRALSGVKAHLVRAANALLERTSYARAPHGDGRVWASLARYDDALVDTLEHWERRTRDQGGNMGRRRQGSEHDGEEELQDVFKDALWDKGKMVRPFARLGVVRDEDYRKEDTEMEKDIGGKIVTRVLRPLTDDKWGKLRDKIRDHAEQDKQEHNEDALRVDGAKHNQVASESTSINDVTQALTDDRGVVLDANREVRVKLYIGQVFLGWFWFIPTFHMPHPRTVSGGQSTTLVLTRKELDFPIGVGANIVDVAVTLEWVPEKADVLDPPSREGSLGSRQGRGEPGGLPAALQAAGDPVAGVVDTRQAAED</sequence>
<evidence type="ECO:0000256" key="3">
    <source>
        <dbReference type="SAM" id="MobiDB-lite"/>
    </source>
</evidence>
<dbReference type="SUPFAM" id="SSF52799">
    <property type="entry name" value="(Phosphotyrosine protein) phosphatases II"/>
    <property type="match status" value="1"/>
</dbReference>
<evidence type="ECO:0000259" key="4">
    <source>
        <dbReference type="PROSITE" id="PS50056"/>
    </source>
</evidence>
<gene>
    <name evidence="6" type="ORF">FOMPIDRAFT_98241</name>
</gene>
<dbReference type="InterPro" id="IPR029021">
    <property type="entry name" value="Prot-tyrosine_phosphatase-like"/>
</dbReference>
<dbReference type="HOGENOM" id="CLU_026170_0_0_1"/>
<feature type="compositionally biased region" description="Basic and acidic residues" evidence="3">
    <location>
        <begin position="211"/>
        <end position="221"/>
    </location>
</feature>
<dbReference type="eggNOG" id="KOG2283">
    <property type="taxonomic scope" value="Eukaryota"/>
</dbReference>
<feature type="compositionally biased region" description="Polar residues" evidence="3">
    <location>
        <begin position="240"/>
        <end position="250"/>
    </location>
</feature>
<dbReference type="InterPro" id="IPR000387">
    <property type="entry name" value="Tyr_Pase_dom"/>
</dbReference>
<dbReference type="GO" id="GO:0005829">
    <property type="term" value="C:cytosol"/>
    <property type="evidence" value="ECO:0007669"/>
    <property type="project" value="TreeGrafter"/>
</dbReference>
<feature type="domain" description="Tyrosine specific protein phosphatases" evidence="4">
    <location>
        <begin position="102"/>
        <end position="144"/>
    </location>
</feature>
<feature type="region of interest" description="Disordered" evidence="3">
    <location>
        <begin position="560"/>
        <end position="605"/>
    </location>
</feature>
<dbReference type="AlphaFoldDB" id="S8F724"/>
<feature type="compositionally biased region" description="Pro residues" evidence="3">
    <location>
        <begin position="185"/>
        <end position="194"/>
    </location>
</feature>
<evidence type="ECO:0000313" key="6">
    <source>
        <dbReference type="EMBL" id="EPS97455.1"/>
    </source>
</evidence>
<dbReference type="InterPro" id="IPR051281">
    <property type="entry name" value="Dual-spec_lipid-protein_phosph"/>
</dbReference>
<keyword evidence="2" id="KW-0378">Hydrolase</keyword>
<dbReference type="GO" id="GO:0005634">
    <property type="term" value="C:nucleus"/>
    <property type="evidence" value="ECO:0007669"/>
    <property type="project" value="TreeGrafter"/>
</dbReference>
<dbReference type="GO" id="GO:0004725">
    <property type="term" value="F:protein tyrosine phosphatase activity"/>
    <property type="evidence" value="ECO:0007669"/>
    <property type="project" value="TreeGrafter"/>
</dbReference>
<dbReference type="OrthoDB" id="5632at2759"/>
<dbReference type="PROSITE" id="PS51181">
    <property type="entry name" value="PPASE_TENSIN"/>
    <property type="match status" value="1"/>
</dbReference>
<feature type="region of interest" description="Disordered" evidence="3">
    <location>
        <begin position="351"/>
        <end position="372"/>
    </location>
</feature>
<dbReference type="GO" id="GO:0046856">
    <property type="term" value="P:phosphatidylinositol dephosphorylation"/>
    <property type="evidence" value="ECO:0007669"/>
    <property type="project" value="TreeGrafter"/>
</dbReference>
<evidence type="ECO:0000256" key="1">
    <source>
        <dbReference type="ARBA" id="ARBA00013015"/>
    </source>
</evidence>
<proteinExistence type="predicted"/>
<feature type="domain" description="Phosphatase tensin-type" evidence="5">
    <location>
        <begin position="16"/>
        <end position="269"/>
    </location>
</feature>
<dbReference type="PANTHER" id="PTHR12305">
    <property type="entry name" value="PHOSPHATASE WITH HOMOLOGY TO TENSIN"/>
    <property type="match status" value="1"/>
</dbReference>
<dbReference type="GO" id="GO:0043491">
    <property type="term" value="P:phosphatidylinositol 3-kinase/protein kinase B signal transduction"/>
    <property type="evidence" value="ECO:0007669"/>
    <property type="project" value="TreeGrafter"/>
</dbReference>
<dbReference type="GO" id="GO:0051896">
    <property type="term" value="P:regulation of phosphatidylinositol 3-kinase/protein kinase B signal transduction"/>
    <property type="evidence" value="ECO:0007669"/>
    <property type="project" value="TreeGrafter"/>
</dbReference>
<keyword evidence="7" id="KW-1185">Reference proteome</keyword>
<feature type="compositionally biased region" description="Low complexity" evidence="3">
    <location>
        <begin position="581"/>
        <end position="590"/>
    </location>
</feature>